<protein>
    <recommendedName>
        <fullName evidence="4 8">Mannose-6-phosphate isomerase</fullName>
        <ecNumber evidence="4 8">5.3.1.8</ecNumber>
    </recommendedName>
</protein>
<dbReference type="PANTHER" id="PTHR42742">
    <property type="entry name" value="TRANSCRIPTIONAL REPRESSOR MPRA"/>
    <property type="match status" value="1"/>
</dbReference>
<keyword evidence="12" id="KW-1185">Reference proteome</keyword>
<keyword evidence="6 8" id="KW-0862">Zinc</keyword>
<comment type="catalytic activity">
    <reaction evidence="1 8">
        <text>D-mannose 6-phosphate = D-fructose 6-phosphate</text>
        <dbReference type="Rhea" id="RHEA:12356"/>
        <dbReference type="ChEBI" id="CHEBI:58735"/>
        <dbReference type="ChEBI" id="CHEBI:61527"/>
        <dbReference type="EC" id="5.3.1.8"/>
    </reaction>
</comment>
<dbReference type="InterPro" id="IPR014710">
    <property type="entry name" value="RmlC-like_jellyroll"/>
</dbReference>
<accession>A0ABW2RNE1</accession>
<dbReference type="InterPro" id="IPR001250">
    <property type="entry name" value="Man6P_Isoase-1"/>
</dbReference>
<dbReference type="SUPFAM" id="SSF51182">
    <property type="entry name" value="RmlC-like cupins"/>
    <property type="match status" value="1"/>
</dbReference>
<dbReference type="PIRSF" id="PIRSF036894">
    <property type="entry name" value="PMI_Firm_short"/>
    <property type="match status" value="1"/>
</dbReference>
<evidence type="ECO:0000256" key="3">
    <source>
        <dbReference type="ARBA" id="ARBA00010772"/>
    </source>
</evidence>
<dbReference type="RefSeq" id="WP_379866356.1">
    <property type="nucleotide sequence ID" value="NZ_JBHTBW010000050.1"/>
</dbReference>
<dbReference type="Proteomes" id="UP001596500">
    <property type="component" value="Unassembled WGS sequence"/>
</dbReference>
<evidence type="ECO:0000256" key="5">
    <source>
        <dbReference type="ARBA" id="ARBA00022723"/>
    </source>
</evidence>
<dbReference type="Pfam" id="PF20511">
    <property type="entry name" value="PMI_typeI_cat"/>
    <property type="match status" value="1"/>
</dbReference>
<sequence>METTPIFLKPVFKERIWGGTLLQTRFNYEIPSDRTGECWGISAHPHGQSTVLNGPYANLSLGELWERHRELFGHHPADTFPLLTKILHAEADLSVQVHPDDRYAHANENGERGKSECWYLIDCEEGAEIIFGHTAQTKPELVGLIERGEWDQLLTRVPVKPGDFFYVPSGTIHALGAGTLVLETQQSSDTTYRVYDYDRTDDQGNKRKLHIDKAIDVTTIPHQPAPFAPLVDEQAGGTVTTYVRTEYFTVYKWDVRESLELIQSHPFLLISVIDGEGSLKTGSDTHALKRGDHLILPHGFGSFTLEGSITAIASHP</sequence>
<evidence type="ECO:0000259" key="9">
    <source>
        <dbReference type="Pfam" id="PF20511"/>
    </source>
</evidence>
<dbReference type="EC" id="5.3.1.8" evidence="4 8"/>
<proteinExistence type="inferred from homology"/>
<evidence type="ECO:0000256" key="8">
    <source>
        <dbReference type="PIRNR" id="PIRNR036894"/>
    </source>
</evidence>
<dbReference type="NCBIfam" id="TIGR00218">
    <property type="entry name" value="manA"/>
    <property type="match status" value="1"/>
</dbReference>
<dbReference type="GO" id="GO:0004476">
    <property type="term" value="F:mannose-6-phosphate isomerase activity"/>
    <property type="evidence" value="ECO:0007669"/>
    <property type="project" value="UniProtKB-EC"/>
</dbReference>
<dbReference type="InterPro" id="IPR014628">
    <property type="entry name" value="Man6P_isomerase_Firm_short"/>
</dbReference>
<reference evidence="12" key="1">
    <citation type="journal article" date="2019" name="Int. J. Syst. Evol. Microbiol.">
        <title>The Global Catalogue of Microorganisms (GCM) 10K type strain sequencing project: providing services to taxonomists for standard genome sequencing and annotation.</title>
        <authorList>
            <consortium name="The Broad Institute Genomics Platform"/>
            <consortium name="The Broad Institute Genome Sequencing Center for Infectious Disease"/>
            <person name="Wu L."/>
            <person name="Ma J."/>
        </authorList>
    </citation>
    <scope>NUCLEOTIDE SEQUENCE [LARGE SCALE GENOMIC DNA]</scope>
    <source>
        <strain evidence="12">CGMCC 1.12942</strain>
    </source>
</reference>
<evidence type="ECO:0000256" key="2">
    <source>
        <dbReference type="ARBA" id="ARBA00001947"/>
    </source>
</evidence>
<keyword evidence="5 8" id="KW-0479">Metal-binding</keyword>
<organism evidence="11 12">
    <name type="scientific">Laceyella putida</name>
    <dbReference type="NCBI Taxonomy" id="110101"/>
    <lineage>
        <taxon>Bacteria</taxon>
        <taxon>Bacillati</taxon>
        <taxon>Bacillota</taxon>
        <taxon>Bacilli</taxon>
        <taxon>Bacillales</taxon>
        <taxon>Thermoactinomycetaceae</taxon>
        <taxon>Laceyella</taxon>
    </lineage>
</organism>
<comment type="similarity">
    <text evidence="3 8">Belongs to the mannose-6-phosphate isomerase type 1 family.</text>
</comment>
<comment type="caution">
    <text evidence="11">The sequence shown here is derived from an EMBL/GenBank/DDBJ whole genome shotgun (WGS) entry which is preliminary data.</text>
</comment>
<keyword evidence="7 8" id="KW-0413">Isomerase</keyword>
<comment type="cofactor">
    <cofactor evidence="2 8">
        <name>Zn(2+)</name>
        <dbReference type="ChEBI" id="CHEBI:29105"/>
    </cofactor>
</comment>
<evidence type="ECO:0000256" key="1">
    <source>
        <dbReference type="ARBA" id="ARBA00000757"/>
    </source>
</evidence>
<evidence type="ECO:0000256" key="4">
    <source>
        <dbReference type="ARBA" id="ARBA00011956"/>
    </source>
</evidence>
<gene>
    <name evidence="11" type="primary">manA</name>
    <name evidence="11" type="ORF">ACFQNG_15350</name>
</gene>
<evidence type="ECO:0000313" key="11">
    <source>
        <dbReference type="EMBL" id="MFC7442463.1"/>
    </source>
</evidence>
<dbReference type="Pfam" id="PF21621">
    <property type="entry name" value="MPI_cupin_dom"/>
    <property type="match status" value="1"/>
</dbReference>
<feature type="domain" description="Mannose-6-phosphate isomerase cupin" evidence="10">
    <location>
        <begin position="239"/>
        <end position="316"/>
    </location>
</feature>
<dbReference type="InterPro" id="IPR049071">
    <property type="entry name" value="MPI_cupin_dom"/>
</dbReference>
<dbReference type="EMBL" id="JBHTBW010000050">
    <property type="protein sequence ID" value="MFC7442463.1"/>
    <property type="molecule type" value="Genomic_DNA"/>
</dbReference>
<evidence type="ECO:0000259" key="10">
    <source>
        <dbReference type="Pfam" id="PF21621"/>
    </source>
</evidence>
<dbReference type="PANTHER" id="PTHR42742:SF3">
    <property type="entry name" value="FRUCTOKINASE"/>
    <property type="match status" value="1"/>
</dbReference>
<name>A0ABW2RNE1_9BACL</name>
<evidence type="ECO:0000313" key="12">
    <source>
        <dbReference type="Proteomes" id="UP001596500"/>
    </source>
</evidence>
<dbReference type="CDD" id="cd07010">
    <property type="entry name" value="cupin_PMI_type_I_N_bac"/>
    <property type="match status" value="1"/>
</dbReference>
<evidence type="ECO:0000256" key="6">
    <source>
        <dbReference type="ARBA" id="ARBA00022833"/>
    </source>
</evidence>
<evidence type="ECO:0000256" key="7">
    <source>
        <dbReference type="ARBA" id="ARBA00023235"/>
    </source>
</evidence>
<dbReference type="InterPro" id="IPR011051">
    <property type="entry name" value="RmlC_Cupin_sf"/>
</dbReference>
<dbReference type="Gene3D" id="2.60.120.10">
    <property type="entry name" value="Jelly Rolls"/>
    <property type="match status" value="2"/>
</dbReference>
<dbReference type="InterPro" id="IPR051804">
    <property type="entry name" value="Carb_Metab_Reg_Kinase/Isom"/>
</dbReference>
<feature type="domain" description="Phosphomannose isomerase type I catalytic" evidence="9">
    <location>
        <begin position="7"/>
        <end position="107"/>
    </location>
</feature>
<dbReference type="InterPro" id="IPR046457">
    <property type="entry name" value="PMI_typeI_cat"/>
</dbReference>